<keyword evidence="4" id="KW-1185">Reference proteome</keyword>
<dbReference type="CDD" id="cd03457">
    <property type="entry name" value="intradiol_dioxygenase_like"/>
    <property type="match status" value="1"/>
</dbReference>
<dbReference type="RefSeq" id="WP_161039206.1">
    <property type="nucleotide sequence ID" value="NZ_WWCM01000006.1"/>
</dbReference>
<dbReference type="Proteomes" id="UP000478090">
    <property type="component" value="Unassembled WGS sequence"/>
</dbReference>
<keyword evidence="3" id="KW-0223">Dioxygenase</keyword>
<comment type="caution">
    <text evidence="3">The sequence shown here is derived from an EMBL/GenBank/DDBJ whole genome shotgun (WGS) entry which is preliminary data.</text>
</comment>
<feature type="compositionally biased region" description="Low complexity" evidence="1">
    <location>
        <begin position="45"/>
        <end position="67"/>
    </location>
</feature>
<dbReference type="PANTHER" id="PTHR34315:SF1">
    <property type="entry name" value="INTRADIOL RING-CLEAVAGE DIOXYGENASES DOMAIN-CONTAINING PROTEIN-RELATED"/>
    <property type="match status" value="1"/>
</dbReference>
<evidence type="ECO:0000256" key="1">
    <source>
        <dbReference type="SAM" id="MobiDB-lite"/>
    </source>
</evidence>
<keyword evidence="3" id="KW-0560">Oxidoreductase</keyword>
<dbReference type="SUPFAM" id="SSF49482">
    <property type="entry name" value="Aromatic compound dioxygenase"/>
    <property type="match status" value="1"/>
</dbReference>
<dbReference type="GO" id="GO:0051213">
    <property type="term" value="F:dioxygenase activity"/>
    <property type="evidence" value="ECO:0007669"/>
    <property type="project" value="UniProtKB-KW"/>
</dbReference>
<proteinExistence type="predicted"/>
<dbReference type="InterPro" id="IPR000627">
    <property type="entry name" value="Intradiol_dOase_C"/>
</dbReference>
<dbReference type="Gene3D" id="2.60.130.10">
    <property type="entry name" value="Aromatic compound dioxygenase"/>
    <property type="match status" value="1"/>
</dbReference>
<sequence length="303" mass="30953">MKQNDNAHGHSLAEDLGTMLNLACDRRQTLRWLLAGSSALPLASCGGAGSSTTASSTTTAGDTTTGSGTTGTGTGTTSPGTGTTTGNGSCSVIPEETGGPYPGDGTNSNSSGVVNVLTQLGVVRSDIRSSFNGMSGTAAGVPLTIKLQIVNANGSCAALADCAVYLWHCDRDGNYSLYSSGVTSQNYLRGVQAADSNGSVTFQTIFPGCYSGRMPHVHFEVYPSLAKSTSAANRIKTSQFTFPMATLNEVYAATGYSASVRNLAQISYATDNIFSDGYALQMASMTGNATDGYVATLTLAVAG</sequence>
<dbReference type="PANTHER" id="PTHR34315">
    <property type="match status" value="1"/>
</dbReference>
<gene>
    <name evidence="3" type="ORF">GTP27_10920</name>
</gene>
<feature type="domain" description="Intradiol ring-cleavage dioxygenases" evidence="2">
    <location>
        <begin position="134"/>
        <end position="213"/>
    </location>
</feature>
<accession>A0ABW9VLQ0</accession>
<name>A0ABW9VLQ0_9BURK</name>
<reference evidence="3 4" key="1">
    <citation type="submission" date="2019-12" db="EMBL/GenBank/DDBJ databases">
        <title>Novel species isolated from a subtropical stream in China.</title>
        <authorList>
            <person name="Lu H."/>
        </authorList>
    </citation>
    <scope>NUCLEOTIDE SEQUENCE [LARGE SCALE GENOMIC DNA]</scope>
    <source>
        <strain evidence="3 4">CY13W</strain>
    </source>
</reference>
<protein>
    <submittedName>
        <fullName evidence="3">Intradiol ring-cleavage dioxygenase</fullName>
    </submittedName>
</protein>
<dbReference type="EMBL" id="WWCM01000006">
    <property type="protein sequence ID" value="MYM39840.1"/>
    <property type="molecule type" value="Genomic_DNA"/>
</dbReference>
<feature type="region of interest" description="Disordered" evidence="1">
    <location>
        <begin position="45"/>
        <end position="109"/>
    </location>
</feature>
<organism evidence="3 4">
    <name type="scientific">Duganella qianjiadongensis</name>
    <dbReference type="NCBI Taxonomy" id="2692176"/>
    <lineage>
        <taxon>Bacteria</taxon>
        <taxon>Pseudomonadati</taxon>
        <taxon>Pseudomonadota</taxon>
        <taxon>Betaproteobacteria</taxon>
        <taxon>Burkholderiales</taxon>
        <taxon>Oxalobacteraceae</taxon>
        <taxon>Telluria group</taxon>
        <taxon>Duganella</taxon>
    </lineage>
</organism>
<dbReference type="Pfam" id="PF00775">
    <property type="entry name" value="Dioxygenase_C"/>
    <property type="match status" value="1"/>
</dbReference>
<feature type="compositionally biased region" description="Low complexity" evidence="1">
    <location>
        <begin position="75"/>
        <end position="89"/>
    </location>
</feature>
<dbReference type="InterPro" id="IPR015889">
    <property type="entry name" value="Intradiol_dOase_core"/>
</dbReference>
<evidence type="ECO:0000313" key="3">
    <source>
        <dbReference type="EMBL" id="MYM39840.1"/>
    </source>
</evidence>
<evidence type="ECO:0000313" key="4">
    <source>
        <dbReference type="Proteomes" id="UP000478090"/>
    </source>
</evidence>
<evidence type="ECO:0000259" key="2">
    <source>
        <dbReference type="Pfam" id="PF00775"/>
    </source>
</evidence>